<evidence type="ECO:0000313" key="1">
    <source>
        <dbReference type="EMBL" id="GID61787.1"/>
    </source>
</evidence>
<name>A0ABQ3XTD1_9ACTN</name>
<gene>
    <name evidence="1" type="ORF">Aco03nite_101910</name>
</gene>
<organism evidence="1 2">
    <name type="scientific">Actinoplanes couchii</name>
    <dbReference type="NCBI Taxonomy" id="403638"/>
    <lineage>
        <taxon>Bacteria</taxon>
        <taxon>Bacillati</taxon>
        <taxon>Actinomycetota</taxon>
        <taxon>Actinomycetes</taxon>
        <taxon>Micromonosporales</taxon>
        <taxon>Micromonosporaceae</taxon>
        <taxon>Actinoplanes</taxon>
    </lineage>
</organism>
<keyword evidence="2" id="KW-1185">Reference proteome</keyword>
<accession>A0ABQ3XTD1</accession>
<proteinExistence type="predicted"/>
<comment type="caution">
    <text evidence="1">The sequence shown here is derived from an EMBL/GenBank/DDBJ whole genome shotgun (WGS) entry which is preliminary data.</text>
</comment>
<dbReference type="Proteomes" id="UP000612282">
    <property type="component" value="Unassembled WGS sequence"/>
</dbReference>
<protein>
    <submittedName>
        <fullName evidence="1">Uncharacterized protein</fullName>
    </submittedName>
</protein>
<dbReference type="EMBL" id="BOMG01000138">
    <property type="protein sequence ID" value="GID61787.1"/>
    <property type="molecule type" value="Genomic_DNA"/>
</dbReference>
<evidence type="ECO:0000313" key="2">
    <source>
        <dbReference type="Proteomes" id="UP000612282"/>
    </source>
</evidence>
<reference evidence="1 2" key="1">
    <citation type="submission" date="2021-01" db="EMBL/GenBank/DDBJ databases">
        <title>Whole genome shotgun sequence of Actinoplanes couchii NBRC 106145.</title>
        <authorList>
            <person name="Komaki H."/>
            <person name="Tamura T."/>
        </authorList>
    </citation>
    <scope>NUCLEOTIDE SEQUENCE [LARGE SCALE GENOMIC DNA]</scope>
    <source>
        <strain evidence="1 2">NBRC 106145</strain>
    </source>
</reference>
<sequence>MGARMSADQHADVNIELNEIGHASGPVLERLACPLRFVLATGASLGNQGDEMEQGRTVLAPIVARNPNLAISAKVASNHTAILRKDHFAVARAVREVAAAGVRTVD</sequence>